<dbReference type="KEGG" id="daer:H9K75_15180"/>
<dbReference type="GO" id="GO:0016788">
    <property type="term" value="F:hydrolase activity, acting on ester bonds"/>
    <property type="evidence" value="ECO:0007669"/>
    <property type="project" value="InterPro"/>
</dbReference>
<dbReference type="Gene3D" id="3.40.50.1110">
    <property type="entry name" value="SGNH hydrolase"/>
    <property type="match status" value="1"/>
</dbReference>
<proteinExistence type="predicted"/>
<dbReference type="SUPFAM" id="SSF52266">
    <property type="entry name" value="SGNH hydrolase"/>
    <property type="match status" value="1"/>
</dbReference>
<dbReference type="PANTHER" id="PTHR45642:SF139">
    <property type="entry name" value="SGNH HYDROLASE-TYPE ESTERASE DOMAIN-CONTAINING PROTEIN"/>
    <property type="match status" value="1"/>
</dbReference>
<evidence type="ECO:0000256" key="1">
    <source>
        <dbReference type="ARBA" id="ARBA00022729"/>
    </source>
</evidence>
<accession>A0A7H0GH02</accession>
<evidence type="ECO:0000256" key="2">
    <source>
        <dbReference type="SAM" id="SignalP"/>
    </source>
</evidence>
<organism evidence="3 4">
    <name type="scientific">Diaphorobacter aerolatus</name>
    <dbReference type="NCBI Taxonomy" id="1288495"/>
    <lineage>
        <taxon>Bacteria</taxon>
        <taxon>Pseudomonadati</taxon>
        <taxon>Pseudomonadota</taxon>
        <taxon>Betaproteobacteria</taxon>
        <taxon>Burkholderiales</taxon>
        <taxon>Comamonadaceae</taxon>
        <taxon>Diaphorobacter</taxon>
    </lineage>
</organism>
<feature type="chain" id="PRO_5028980921" evidence="2">
    <location>
        <begin position="24"/>
        <end position="384"/>
    </location>
</feature>
<dbReference type="InterPro" id="IPR001087">
    <property type="entry name" value="GDSL"/>
</dbReference>
<sequence length="384" mass="40372">MKARMRMHWIAAAVAAVALTACGGGGGNTTPAQNVTKIRVMGDSLSDTGTFGFKATVQNAGNPDDANGPSWLWVEHVAKRYGVPLCSHYRAADASTYTTVASCNNFAVAGGRINYFANPKDPHSITKQMADAAATAYNAEELVLIDGGGNDAGDLFGAYLAASTDGGKSFFALIGTMLDAPTVQALAAQGAAGMPKAGAAYMQALAGYFARNIKTNVLDKGAPRVAVLNMPGVTLTPKFQMVLKRITATQGAAAAQQLNTLFDTWVQTFNTQLGTSLGTDSRLALVDFYDSFRDQAANPSQYSYQNVTDPVCPPTGQDASGLPTYTFTSCTAQALSARTPPTGASGGANWWRSYGFADSFHPTPYGQQLMSQLASRSLSRAGWY</sequence>
<dbReference type="AlphaFoldDB" id="A0A7H0GH02"/>
<dbReference type="EMBL" id="CP060783">
    <property type="protein sequence ID" value="QNP47568.1"/>
    <property type="molecule type" value="Genomic_DNA"/>
</dbReference>
<dbReference type="RefSeq" id="WP_187723249.1">
    <property type="nucleotide sequence ID" value="NZ_CP060783.1"/>
</dbReference>
<evidence type="ECO:0000313" key="4">
    <source>
        <dbReference type="Proteomes" id="UP000516028"/>
    </source>
</evidence>
<keyword evidence="4" id="KW-1185">Reference proteome</keyword>
<dbReference type="InterPro" id="IPR036514">
    <property type="entry name" value="SGNH_hydro_sf"/>
</dbReference>
<dbReference type="PANTHER" id="PTHR45642">
    <property type="entry name" value="GDSL ESTERASE/LIPASE EXL3"/>
    <property type="match status" value="1"/>
</dbReference>
<gene>
    <name evidence="3" type="ORF">H9K75_15180</name>
</gene>
<dbReference type="InterPro" id="IPR050592">
    <property type="entry name" value="GDSL_lipolytic_enzyme"/>
</dbReference>
<dbReference type="PROSITE" id="PS51257">
    <property type="entry name" value="PROKAR_LIPOPROTEIN"/>
    <property type="match status" value="1"/>
</dbReference>
<feature type="signal peptide" evidence="2">
    <location>
        <begin position="1"/>
        <end position="23"/>
    </location>
</feature>
<name>A0A7H0GH02_9BURK</name>
<reference evidence="3 4" key="1">
    <citation type="submission" date="2020-08" db="EMBL/GenBank/DDBJ databases">
        <title>Genome sequence of Diaphorobacter aerolatus KACC 16536T.</title>
        <authorList>
            <person name="Hyun D.-W."/>
            <person name="Bae J.-W."/>
        </authorList>
    </citation>
    <scope>NUCLEOTIDE SEQUENCE [LARGE SCALE GENOMIC DNA]</scope>
    <source>
        <strain evidence="3 4">KACC 16536</strain>
    </source>
</reference>
<dbReference type="Proteomes" id="UP000516028">
    <property type="component" value="Chromosome"/>
</dbReference>
<evidence type="ECO:0000313" key="3">
    <source>
        <dbReference type="EMBL" id="QNP47568.1"/>
    </source>
</evidence>
<dbReference type="Pfam" id="PF00657">
    <property type="entry name" value="Lipase_GDSL"/>
    <property type="match status" value="1"/>
</dbReference>
<protein>
    <submittedName>
        <fullName evidence="3">Phospholipase</fullName>
    </submittedName>
</protein>
<keyword evidence="1 2" id="KW-0732">Signal</keyword>